<protein>
    <submittedName>
        <fullName evidence="1">TonB-dependent receptor</fullName>
    </submittedName>
</protein>
<evidence type="ECO:0000313" key="2">
    <source>
        <dbReference type="Proteomes" id="UP000306319"/>
    </source>
</evidence>
<evidence type="ECO:0000313" key="1">
    <source>
        <dbReference type="EMBL" id="TGY80274.1"/>
    </source>
</evidence>
<accession>A0AC61RJP0</accession>
<sequence>MKRQFSTFAIAIMMAATAPAVALGRDIKGVVLGENNTPLDFVNVVLYCDSTYVAGGITDATGSFIVSTDATCDLSAKISFVGYQNYMVDVPSDGNMGVITLLPSAVQLGEVVVKSSRPATIMKGNALVTNVDGSSLALAGTANDVLVRIPMVVDNGGTLEVFGKGAPAIYVNGRKVNDLQELSQLNSRDIKNVEVITNPGAAYAADVKSVIRIRTKPPKGDGWSGTLRTDNGFQHYFRTGNSLDLKYRTRGLEIFANYGWWYGDNRFDRLNDMTTTAATGRYNQSVRTIGNESYNDMTGKLGFSWLINDRHSVGAYYQNSRNCHTTDGSIPSEVWHNESLLDSYTSDVHNKSTALPRHYANFYYNGSVGKLGIDFNADYLWYKSRELTFNAETAVHGDDRDVTTQTVNRNRMFAEKLVFSYPLWHGGIEVGEEYTDSRNTNLFITNLSGIGDADNRVDESNMAAFVEIGQQIGRFSIGVGLRYEHVKFDYYESGQHRDEQSKTYDNLFPSLNVATQVGSVRMGLNYSGKTIRPGYGQLDGTVSYINRLTYETGNPYLKPTKMQTVEYMAQWRRFFAQLSYSYFKDGVYHETEPYGSDGNATLIKTANLPHRHYFQAFIGGNFQLGVWQPKVNAGMMKQWLTLPVNGEPTRMNTPIFMLQWQNAIHLPLDIWLNVDAQFMTRGWDNNTWMSNTPWYVNAKLYKGFFKDAFSVTLEAKDLFDSAKRDFNLYSDAVQIMQKNYSPGRSVMLTLQYRFNATRDRYRGTGAGNTEKSRF</sequence>
<dbReference type="Proteomes" id="UP000306319">
    <property type="component" value="Unassembled WGS sequence"/>
</dbReference>
<comment type="caution">
    <text evidence="1">The sequence shown here is derived from an EMBL/GenBank/DDBJ whole genome shotgun (WGS) entry which is preliminary data.</text>
</comment>
<reference evidence="1" key="1">
    <citation type="submission" date="2019-04" db="EMBL/GenBank/DDBJ databases">
        <title>Microbes associate with the intestines of laboratory mice.</title>
        <authorList>
            <person name="Navarre W."/>
            <person name="Wong E."/>
            <person name="Huang K."/>
            <person name="Tropini C."/>
            <person name="Ng K."/>
            <person name="Yu B."/>
        </authorList>
    </citation>
    <scope>NUCLEOTIDE SEQUENCE</scope>
    <source>
        <strain evidence="1">NM04_E33</strain>
    </source>
</reference>
<proteinExistence type="predicted"/>
<organism evidence="1 2">
    <name type="scientific">Lepagella muris</name>
    <dbReference type="NCBI Taxonomy" id="3032870"/>
    <lineage>
        <taxon>Bacteria</taxon>
        <taxon>Pseudomonadati</taxon>
        <taxon>Bacteroidota</taxon>
        <taxon>Bacteroidia</taxon>
        <taxon>Bacteroidales</taxon>
        <taxon>Muribaculaceae</taxon>
        <taxon>Lepagella</taxon>
    </lineage>
</organism>
<gene>
    <name evidence="1" type="ORF">E5331_03285</name>
</gene>
<keyword evidence="1" id="KW-0675">Receptor</keyword>
<keyword evidence="2" id="KW-1185">Reference proteome</keyword>
<name>A0AC61RJP0_9BACT</name>
<dbReference type="EMBL" id="SRYB01000003">
    <property type="protein sequence ID" value="TGY80274.1"/>
    <property type="molecule type" value="Genomic_DNA"/>
</dbReference>